<protein>
    <submittedName>
        <fullName evidence="1">Uncharacterized protein</fullName>
    </submittedName>
</protein>
<evidence type="ECO:0000313" key="2">
    <source>
        <dbReference type="Proteomes" id="UP001597045"/>
    </source>
</evidence>
<comment type="caution">
    <text evidence="1">The sequence shown here is derived from an EMBL/GenBank/DDBJ whole genome shotgun (WGS) entry which is preliminary data.</text>
</comment>
<organism evidence="1 2">
    <name type="scientific">Kibdelosporangium lantanae</name>
    <dbReference type="NCBI Taxonomy" id="1497396"/>
    <lineage>
        <taxon>Bacteria</taxon>
        <taxon>Bacillati</taxon>
        <taxon>Actinomycetota</taxon>
        <taxon>Actinomycetes</taxon>
        <taxon>Pseudonocardiales</taxon>
        <taxon>Pseudonocardiaceae</taxon>
        <taxon>Kibdelosporangium</taxon>
    </lineage>
</organism>
<proteinExistence type="predicted"/>
<sequence length="312" mass="35222">MTSTLAACVIPATVTNEPQTDALQIVFADLEAIALPRRAEILQHLNMIFDAATQDKVDQLNAETVAAERTGNNRSDRAWKFFHPEPEAPRRAAPTPHDGGQPKSRAWVATVFGGGGFVALSVLGFEGELLLPTGVFLLGCVLAGWSESDVLCVRIRRAMKVFEANRFDDTLDDDEDTDLKSNATMKFATAVRRQMDYYFTHWRPTAGKKVMDNDQWRTRTARLRSTLHARLVRLYGTSRVPVSKLNWLIRWYAKQAARQWQKNSELPDTRETLQLRVNLGDQRVDRTDAQPIGAELRIRVVVHWSPLVWVAA</sequence>
<name>A0ABW3M7R9_9PSEU</name>
<keyword evidence="2" id="KW-1185">Reference proteome</keyword>
<feature type="non-terminal residue" evidence="1">
    <location>
        <position position="312"/>
    </location>
</feature>
<dbReference type="EMBL" id="JBHTIS010000784">
    <property type="protein sequence ID" value="MFD1046771.1"/>
    <property type="molecule type" value="Genomic_DNA"/>
</dbReference>
<gene>
    <name evidence="1" type="ORF">ACFQ1S_15040</name>
</gene>
<evidence type="ECO:0000313" key="1">
    <source>
        <dbReference type="EMBL" id="MFD1046771.1"/>
    </source>
</evidence>
<accession>A0ABW3M7R9</accession>
<reference evidence="2" key="1">
    <citation type="journal article" date="2019" name="Int. J. Syst. Evol. Microbiol.">
        <title>The Global Catalogue of Microorganisms (GCM) 10K type strain sequencing project: providing services to taxonomists for standard genome sequencing and annotation.</title>
        <authorList>
            <consortium name="The Broad Institute Genomics Platform"/>
            <consortium name="The Broad Institute Genome Sequencing Center for Infectious Disease"/>
            <person name="Wu L."/>
            <person name="Ma J."/>
        </authorList>
    </citation>
    <scope>NUCLEOTIDE SEQUENCE [LARGE SCALE GENOMIC DNA]</scope>
    <source>
        <strain evidence="2">JCM 31486</strain>
    </source>
</reference>
<dbReference type="Proteomes" id="UP001597045">
    <property type="component" value="Unassembled WGS sequence"/>
</dbReference>